<accession>A0ABM9CW90</accession>
<feature type="transmembrane region" description="Helical" evidence="1">
    <location>
        <begin position="129"/>
        <end position="156"/>
    </location>
</feature>
<keyword evidence="1" id="KW-0472">Membrane</keyword>
<comment type="caution">
    <text evidence="2">The sequence shown here is derived from an EMBL/GenBank/DDBJ whole genome shotgun (WGS) entry which is preliminary data.</text>
</comment>
<evidence type="ECO:0000313" key="2">
    <source>
        <dbReference type="EMBL" id="CAH1226397.1"/>
    </source>
</evidence>
<dbReference type="RefSeq" id="WP_236292086.1">
    <property type="nucleotide sequence ID" value="NZ_CAKMMW010000026.1"/>
</dbReference>
<name>A0ABM9CW90_9BACL</name>
<keyword evidence="1" id="KW-1133">Transmembrane helix</keyword>
<dbReference type="EMBL" id="CAKMMW010000026">
    <property type="protein sequence ID" value="CAH1226397.1"/>
    <property type="molecule type" value="Genomic_DNA"/>
</dbReference>
<evidence type="ECO:0008006" key="4">
    <source>
        <dbReference type="Google" id="ProtNLM"/>
    </source>
</evidence>
<feature type="transmembrane region" description="Helical" evidence="1">
    <location>
        <begin position="41"/>
        <end position="63"/>
    </location>
</feature>
<feature type="transmembrane region" description="Helical" evidence="1">
    <location>
        <begin position="216"/>
        <end position="234"/>
    </location>
</feature>
<evidence type="ECO:0000256" key="1">
    <source>
        <dbReference type="SAM" id="Phobius"/>
    </source>
</evidence>
<proteinExistence type="predicted"/>
<sequence length="240" mass="27045">MAKWAAIVKKDLRLSTTVLFTGLVINVISIIIAGLLGQYLFIPLLAAAGFHVFYLPIALFASLRTEASNLHVWLHNPRSAISLLLSKLTSGLITMLVSLAVLYSMAGILLQAKFRLMEEYLTDTWSAAWLIFLHAILISVAIGVWVILLWSLYYALKHRIGRLAWLVLIGAVLLSSWIDTIITSSGLYKLVTQWGGMEIYFPTFSVDPFPLYLGEYFYNLIIVIVLFYLSSWIVDRKVEV</sequence>
<keyword evidence="1" id="KW-0812">Transmembrane</keyword>
<reference evidence="2" key="1">
    <citation type="submission" date="2022-01" db="EMBL/GenBank/DDBJ databases">
        <authorList>
            <person name="Criscuolo A."/>
        </authorList>
    </citation>
    <scope>NUCLEOTIDE SEQUENCE</scope>
    <source>
        <strain evidence="2">CIP111891</strain>
    </source>
</reference>
<organism evidence="2 3">
    <name type="scientific">Paenibacillus allorhizoplanae</name>
    <dbReference type="NCBI Taxonomy" id="2905648"/>
    <lineage>
        <taxon>Bacteria</taxon>
        <taxon>Bacillati</taxon>
        <taxon>Bacillota</taxon>
        <taxon>Bacilli</taxon>
        <taxon>Bacillales</taxon>
        <taxon>Paenibacillaceae</taxon>
        <taxon>Paenibacillus</taxon>
    </lineage>
</organism>
<keyword evidence="3" id="KW-1185">Reference proteome</keyword>
<feature type="transmembrane region" description="Helical" evidence="1">
    <location>
        <begin position="12"/>
        <end position="35"/>
    </location>
</feature>
<gene>
    <name evidence="2" type="ORF">PAECIP111891_05947</name>
</gene>
<feature type="transmembrane region" description="Helical" evidence="1">
    <location>
        <begin position="163"/>
        <end position="188"/>
    </location>
</feature>
<evidence type="ECO:0000313" key="3">
    <source>
        <dbReference type="Proteomes" id="UP000838821"/>
    </source>
</evidence>
<protein>
    <recommendedName>
        <fullName evidence="4">ABC transporter permease</fullName>
    </recommendedName>
</protein>
<dbReference type="Proteomes" id="UP000838821">
    <property type="component" value="Unassembled WGS sequence"/>
</dbReference>
<feature type="transmembrane region" description="Helical" evidence="1">
    <location>
        <begin position="84"/>
        <end position="109"/>
    </location>
</feature>